<dbReference type="PANTHER" id="PTHR23353">
    <property type="entry name" value="RAB-GAP/TBC-RELATED"/>
    <property type="match status" value="1"/>
</dbReference>
<evidence type="ECO:0000259" key="2">
    <source>
        <dbReference type="Pfam" id="PF16420"/>
    </source>
</evidence>
<dbReference type="EMBL" id="ASPP01007371">
    <property type="protein sequence ID" value="ETO27249.1"/>
    <property type="molecule type" value="Genomic_DNA"/>
</dbReference>
<evidence type="ECO:0000313" key="3">
    <source>
        <dbReference type="EMBL" id="ETO27249.1"/>
    </source>
</evidence>
<dbReference type="InterPro" id="IPR053019">
    <property type="entry name" value="GATA_zinc_finger"/>
</dbReference>
<organism evidence="3 4">
    <name type="scientific">Reticulomyxa filosa</name>
    <dbReference type="NCBI Taxonomy" id="46433"/>
    <lineage>
        <taxon>Eukaryota</taxon>
        <taxon>Sar</taxon>
        <taxon>Rhizaria</taxon>
        <taxon>Retaria</taxon>
        <taxon>Foraminifera</taxon>
        <taxon>Monothalamids</taxon>
        <taxon>Reticulomyxidae</taxon>
        <taxon>Reticulomyxa</taxon>
    </lineage>
</organism>
<feature type="non-terminal residue" evidence="3">
    <location>
        <position position="1"/>
    </location>
</feature>
<dbReference type="Gene3D" id="3.40.50.720">
    <property type="entry name" value="NAD(P)-binding Rossmann-like Domain"/>
    <property type="match status" value="2"/>
</dbReference>
<protein>
    <recommendedName>
        <fullName evidence="2">Ubiquitin-like modifier-activating enzyme Atg7 N-terminal domain-containing protein</fullName>
    </recommendedName>
</protein>
<dbReference type="Proteomes" id="UP000023152">
    <property type="component" value="Unassembled WGS sequence"/>
</dbReference>
<sequence length="463" mass="52213">TGSIVQNWKEFMEKTRQSACLLQRRDCTFHSLSKWKDIFGSQNTSDSGSTKTTDEITSSASISSIGSLSSSDLQSEGITDKNRNRNDNNNNNNNNNNKNIQSSPVLLCYVDGGSLSHYPSWHCRNLLLMARMIFNVTCIDILCIRNVPNQLCDSIVLQVTITGGDDIMNYDLIHNSQDIQKIRAVGWERNDKNKLGPRKLDLTQQLDPSSLAQESVDLNLKLMRWRMVPELELEKLFGLKCLLLGAGTLGCNVARNLLVLHCCLSNTRYIVMFLPPFESDGCRQGIAQNFPCCGMCVRILYTFICCNCTECNNNNNNNNTNDNNSNNDNNNNNNNNNRMHVASSEELKSTQEAVNALEKLIQEHDAIFLLTDSREARWLPTLLAITHGKDNNNNYNNQQIKICINAALGFDTFVVMRHGNILPDKLNVLKKVVEKVTVINSQEGIHQSEQKAVERKKKRHSNI</sequence>
<feature type="region of interest" description="Disordered" evidence="1">
    <location>
        <begin position="63"/>
        <end position="98"/>
    </location>
</feature>
<evidence type="ECO:0000256" key="1">
    <source>
        <dbReference type="SAM" id="MobiDB-lite"/>
    </source>
</evidence>
<dbReference type="InterPro" id="IPR035985">
    <property type="entry name" value="Ubiquitin-activating_enz"/>
</dbReference>
<dbReference type="PANTHER" id="PTHR23353:SF23">
    <property type="entry name" value="PROTEIN HAIRLESS"/>
    <property type="match status" value="1"/>
</dbReference>
<name>X6NNF5_RETFI</name>
<evidence type="ECO:0000313" key="4">
    <source>
        <dbReference type="Proteomes" id="UP000023152"/>
    </source>
</evidence>
<proteinExistence type="predicted"/>
<accession>X6NNF5</accession>
<keyword evidence="4" id="KW-1185">Reference proteome</keyword>
<feature type="compositionally biased region" description="Low complexity" evidence="1">
    <location>
        <begin position="63"/>
        <end position="77"/>
    </location>
</feature>
<gene>
    <name evidence="3" type="ORF">RFI_09883</name>
</gene>
<reference evidence="3 4" key="1">
    <citation type="journal article" date="2013" name="Curr. Biol.">
        <title>The Genome of the Foraminiferan Reticulomyxa filosa.</title>
        <authorList>
            <person name="Glockner G."/>
            <person name="Hulsmann N."/>
            <person name="Schleicher M."/>
            <person name="Noegel A.A."/>
            <person name="Eichinger L."/>
            <person name="Gallinger C."/>
            <person name="Pawlowski J."/>
            <person name="Sierra R."/>
            <person name="Euteneuer U."/>
            <person name="Pillet L."/>
            <person name="Moustafa A."/>
            <person name="Platzer M."/>
            <person name="Groth M."/>
            <person name="Szafranski K."/>
            <person name="Schliwa M."/>
        </authorList>
    </citation>
    <scope>NUCLEOTIDE SEQUENCE [LARGE SCALE GENOMIC DNA]</scope>
</reference>
<dbReference type="InterPro" id="IPR032197">
    <property type="entry name" value="Atg7_N"/>
</dbReference>
<dbReference type="OrthoDB" id="338614at2759"/>
<dbReference type="Gene3D" id="3.40.140.100">
    <property type="entry name" value="Ubiquitin-like modifier-activating enzyme ATG7 C-terminal domain"/>
    <property type="match status" value="1"/>
</dbReference>
<comment type="caution">
    <text evidence="3">The sequence shown here is derived from an EMBL/GenBank/DDBJ whole genome shotgun (WGS) entry which is preliminary data.</text>
</comment>
<dbReference type="InterPro" id="IPR042523">
    <property type="entry name" value="Atg7_N_2"/>
</dbReference>
<feature type="domain" description="Ubiquitin-like modifier-activating enzyme Atg7 N-terminal" evidence="2">
    <location>
        <begin position="93"/>
        <end position="204"/>
    </location>
</feature>
<dbReference type="GO" id="GO:0008641">
    <property type="term" value="F:ubiquitin-like modifier activating enzyme activity"/>
    <property type="evidence" value="ECO:0007669"/>
    <property type="project" value="InterPro"/>
</dbReference>
<dbReference type="AlphaFoldDB" id="X6NNF5"/>
<dbReference type="Pfam" id="PF16420">
    <property type="entry name" value="ATG7_N"/>
    <property type="match status" value="1"/>
</dbReference>
<feature type="compositionally biased region" description="Low complexity" evidence="1">
    <location>
        <begin position="87"/>
        <end position="98"/>
    </location>
</feature>
<dbReference type="SUPFAM" id="SSF69572">
    <property type="entry name" value="Activating enzymes of the ubiquitin-like proteins"/>
    <property type="match status" value="2"/>
</dbReference>